<keyword evidence="7" id="KW-0969">Cilium</keyword>
<dbReference type="EMBL" id="CAJZBQ010000058">
    <property type="protein sequence ID" value="CAG9334457.1"/>
    <property type="molecule type" value="Genomic_DNA"/>
</dbReference>
<organism evidence="13 14">
    <name type="scientific">Blepharisma stoltei</name>
    <dbReference type="NCBI Taxonomy" id="1481888"/>
    <lineage>
        <taxon>Eukaryota</taxon>
        <taxon>Sar</taxon>
        <taxon>Alveolata</taxon>
        <taxon>Ciliophora</taxon>
        <taxon>Postciliodesmatophora</taxon>
        <taxon>Heterotrichea</taxon>
        <taxon>Heterotrichida</taxon>
        <taxon>Blepharismidae</taxon>
        <taxon>Blepharisma</taxon>
    </lineage>
</organism>
<reference evidence="13" key="1">
    <citation type="submission" date="2021-09" db="EMBL/GenBank/DDBJ databases">
        <authorList>
            <consortium name="AG Swart"/>
            <person name="Singh M."/>
            <person name="Singh A."/>
            <person name="Seah K."/>
            <person name="Emmerich C."/>
        </authorList>
    </citation>
    <scope>NUCLEOTIDE SEQUENCE</scope>
    <source>
        <strain evidence="13">ATCC30299</strain>
    </source>
</reference>
<dbReference type="AlphaFoldDB" id="A0AAU9KC65"/>
<keyword evidence="8 12" id="KW-0472">Membrane</keyword>
<feature type="transmembrane region" description="Helical" evidence="12">
    <location>
        <begin position="292"/>
        <end position="310"/>
    </location>
</feature>
<comment type="function">
    <text evidence="10">Component of the transition zone in primary cilia. Required for ciliogenesis.</text>
</comment>
<feature type="transmembrane region" description="Helical" evidence="12">
    <location>
        <begin position="155"/>
        <end position="175"/>
    </location>
</feature>
<evidence type="ECO:0000256" key="11">
    <source>
        <dbReference type="SAM" id="MobiDB-lite"/>
    </source>
</evidence>
<feature type="transmembrane region" description="Helical" evidence="12">
    <location>
        <begin position="187"/>
        <end position="210"/>
    </location>
</feature>
<evidence type="ECO:0000256" key="8">
    <source>
        <dbReference type="ARBA" id="ARBA00023136"/>
    </source>
</evidence>
<comment type="caution">
    <text evidence="13">The sequence shown here is derived from an EMBL/GenBank/DDBJ whole genome shotgun (WGS) entry which is preliminary data.</text>
</comment>
<protein>
    <recommendedName>
        <fullName evidence="15">Gustatory receptor</fullName>
    </recommendedName>
</protein>
<evidence type="ECO:0000256" key="3">
    <source>
        <dbReference type="ARBA" id="ARBA00008783"/>
    </source>
</evidence>
<feature type="transmembrane region" description="Helical" evidence="12">
    <location>
        <begin position="239"/>
        <end position="263"/>
    </location>
</feature>
<dbReference type="PANTHER" id="PTHR28388">
    <property type="entry name" value="TRANSMEMBRANE PROTEIN 237"/>
    <property type="match status" value="1"/>
</dbReference>
<evidence type="ECO:0000256" key="10">
    <source>
        <dbReference type="ARBA" id="ARBA00025631"/>
    </source>
</evidence>
<sequence length="382" mass="43896">MAQSNPLLRRSKLPPISGQATTGDIQDRLKTMQNPAALLLSYAKLNGQNITLNRPRQTKTSAPVHIAISQDDQLPTDFVEGKEPYENIAFAPLNQDPEGIYTFVENLKTGNFRRFFNNNLVIKEAKPVYTSVSEEEKEASVYMKLEDLSFFIHRFFLFLQGICGGLGIVHIYLLLSNFDDIEFLDFYAQHAVPIGTLFHIVVFLSLVGAIHRVISEKNHYTVISRTEVDYDTSKHRMPYYIAMVCTICYAIAYIFVTACAAFASRMYFNDKNYQHAWKSNVDSSISDGLKSWRWLMIIADALIILAWIIWSMQSNWNIGTLYRMELEALKRKEEATVVSYLQKIYRHLFYGNPYLPSGVYTINDTKEESPTKEKAEKEIKKL</sequence>
<evidence type="ECO:0000256" key="2">
    <source>
        <dbReference type="ARBA" id="ARBA00004141"/>
    </source>
</evidence>
<keyword evidence="9" id="KW-0966">Cell projection</keyword>
<evidence type="ECO:0000256" key="7">
    <source>
        <dbReference type="ARBA" id="ARBA00023069"/>
    </source>
</evidence>
<evidence type="ECO:0000256" key="1">
    <source>
        <dbReference type="ARBA" id="ARBA00004138"/>
    </source>
</evidence>
<comment type="similarity">
    <text evidence="3">Belongs to the TMEM237 family.</text>
</comment>
<keyword evidence="4 12" id="KW-0812">Transmembrane</keyword>
<keyword evidence="14" id="KW-1185">Reference proteome</keyword>
<name>A0AAU9KC65_9CILI</name>
<keyword evidence="6 12" id="KW-1133">Transmembrane helix</keyword>
<gene>
    <name evidence="13" type="ORF">BSTOLATCC_MIC61073</name>
</gene>
<accession>A0AAU9KC65</accession>
<evidence type="ECO:0000313" key="14">
    <source>
        <dbReference type="Proteomes" id="UP001162131"/>
    </source>
</evidence>
<dbReference type="GO" id="GO:0060271">
    <property type="term" value="P:cilium assembly"/>
    <property type="evidence" value="ECO:0007669"/>
    <property type="project" value="TreeGrafter"/>
</dbReference>
<comment type="subcellular location">
    <subcellularLocation>
        <location evidence="1">Cell projection</location>
        <location evidence="1">Cilium</location>
    </subcellularLocation>
    <subcellularLocation>
        <location evidence="2">Membrane</location>
        <topology evidence="2">Multi-pass membrane protein</topology>
    </subcellularLocation>
</comment>
<evidence type="ECO:0000313" key="13">
    <source>
        <dbReference type="EMBL" id="CAG9334457.1"/>
    </source>
</evidence>
<dbReference type="GO" id="GO:0035869">
    <property type="term" value="C:ciliary transition zone"/>
    <property type="evidence" value="ECO:0007669"/>
    <property type="project" value="TreeGrafter"/>
</dbReference>
<dbReference type="Proteomes" id="UP001162131">
    <property type="component" value="Unassembled WGS sequence"/>
</dbReference>
<evidence type="ECO:0000256" key="12">
    <source>
        <dbReference type="SAM" id="Phobius"/>
    </source>
</evidence>
<evidence type="ECO:0008006" key="15">
    <source>
        <dbReference type="Google" id="ProtNLM"/>
    </source>
</evidence>
<dbReference type="GO" id="GO:0016020">
    <property type="term" value="C:membrane"/>
    <property type="evidence" value="ECO:0007669"/>
    <property type="project" value="UniProtKB-SubCell"/>
</dbReference>
<evidence type="ECO:0000256" key="6">
    <source>
        <dbReference type="ARBA" id="ARBA00022989"/>
    </source>
</evidence>
<dbReference type="InterPro" id="IPR029409">
    <property type="entry name" value="TMEM237"/>
</dbReference>
<evidence type="ECO:0000256" key="4">
    <source>
        <dbReference type="ARBA" id="ARBA00022692"/>
    </source>
</evidence>
<dbReference type="PANTHER" id="PTHR28388:SF1">
    <property type="entry name" value="TRANSMEMBRANE PROTEIN 237"/>
    <property type="match status" value="1"/>
</dbReference>
<dbReference type="Pfam" id="PF15383">
    <property type="entry name" value="TMEM237"/>
    <property type="match status" value="1"/>
</dbReference>
<feature type="region of interest" description="Disordered" evidence="11">
    <location>
        <begin position="1"/>
        <end position="22"/>
    </location>
</feature>
<evidence type="ECO:0000256" key="5">
    <source>
        <dbReference type="ARBA" id="ARBA00022794"/>
    </source>
</evidence>
<evidence type="ECO:0000256" key="9">
    <source>
        <dbReference type="ARBA" id="ARBA00023273"/>
    </source>
</evidence>
<keyword evidence="5" id="KW-0970">Cilium biogenesis/degradation</keyword>
<proteinExistence type="inferred from homology"/>